<sequence length="57" mass="6445">MEENSVGKEESFFTPSNFLRAQNHNISFFFHNSTTNSSTVGKRPSISSQHTHINITC</sequence>
<accession>A0A6V7UL76</accession>
<gene>
    <name evidence="2" type="ORF">MENT_LOCUS14480</name>
</gene>
<reference evidence="2 3" key="1">
    <citation type="submission" date="2020-08" db="EMBL/GenBank/DDBJ databases">
        <authorList>
            <person name="Koutsovoulos G."/>
            <person name="Danchin GJ E."/>
        </authorList>
    </citation>
    <scope>NUCLEOTIDE SEQUENCE [LARGE SCALE GENOMIC DNA]</scope>
</reference>
<evidence type="ECO:0000313" key="2">
    <source>
        <dbReference type="EMBL" id="CAD2160837.1"/>
    </source>
</evidence>
<dbReference type="EMBL" id="CAJEWN010000082">
    <property type="protein sequence ID" value="CAD2160837.1"/>
    <property type="molecule type" value="Genomic_DNA"/>
</dbReference>
<name>A0A6V7UL76_MELEN</name>
<proteinExistence type="predicted"/>
<dbReference type="AlphaFoldDB" id="A0A6V7UL76"/>
<feature type="region of interest" description="Disordered" evidence="1">
    <location>
        <begin position="35"/>
        <end position="57"/>
    </location>
</feature>
<feature type="compositionally biased region" description="Polar residues" evidence="1">
    <location>
        <begin position="45"/>
        <end position="57"/>
    </location>
</feature>
<evidence type="ECO:0000313" key="3">
    <source>
        <dbReference type="Proteomes" id="UP000580250"/>
    </source>
</evidence>
<evidence type="ECO:0000256" key="1">
    <source>
        <dbReference type="SAM" id="MobiDB-lite"/>
    </source>
</evidence>
<dbReference type="Proteomes" id="UP000580250">
    <property type="component" value="Unassembled WGS sequence"/>
</dbReference>
<protein>
    <submittedName>
        <fullName evidence="2">Uncharacterized protein</fullName>
    </submittedName>
</protein>
<comment type="caution">
    <text evidence="2">The sequence shown here is derived from an EMBL/GenBank/DDBJ whole genome shotgun (WGS) entry which is preliminary data.</text>
</comment>
<organism evidence="2 3">
    <name type="scientific">Meloidogyne enterolobii</name>
    <name type="common">Root-knot nematode worm</name>
    <name type="synonym">Meloidogyne mayaguensis</name>
    <dbReference type="NCBI Taxonomy" id="390850"/>
    <lineage>
        <taxon>Eukaryota</taxon>
        <taxon>Metazoa</taxon>
        <taxon>Ecdysozoa</taxon>
        <taxon>Nematoda</taxon>
        <taxon>Chromadorea</taxon>
        <taxon>Rhabditida</taxon>
        <taxon>Tylenchina</taxon>
        <taxon>Tylenchomorpha</taxon>
        <taxon>Tylenchoidea</taxon>
        <taxon>Meloidogynidae</taxon>
        <taxon>Meloidogyninae</taxon>
        <taxon>Meloidogyne</taxon>
    </lineage>
</organism>